<evidence type="ECO:0000313" key="1">
    <source>
        <dbReference type="EMBL" id="MFD0761540.1"/>
    </source>
</evidence>
<dbReference type="Proteomes" id="UP001597032">
    <property type="component" value="Unassembled WGS sequence"/>
</dbReference>
<organism evidence="1 2">
    <name type="scientific">Lutibacter aestuarii</name>
    <dbReference type="NCBI Taxonomy" id="861111"/>
    <lineage>
        <taxon>Bacteria</taxon>
        <taxon>Pseudomonadati</taxon>
        <taxon>Bacteroidota</taxon>
        <taxon>Flavobacteriia</taxon>
        <taxon>Flavobacteriales</taxon>
        <taxon>Flavobacteriaceae</taxon>
        <taxon>Lutibacter</taxon>
    </lineage>
</organism>
<evidence type="ECO:0000313" key="2">
    <source>
        <dbReference type="Proteomes" id="UP001597032"/>
    </source>
</evidence>
<dbReference type="SUPFAM" id="SSF46785">
    <property type="entry name" value="Winged helix' DNA-binding domain"/>
    <property type="match status" value="1"/>
</dbReference>
<dbReference type="Gene3D" id="1.10.10.10">
    <property type="entry name" value="Winged helix-like DNA-binding domain superfamily/Winged helix DNA-binding domain"/>
    <property type="match status" value="1"/>
</dbReference>
<comment type="caution">
    <text evidence="1">The sequence shown here is derived from an EMBL/GenBank/DDBJ whole genome shotgun (WGS) entry which is preliminary data.</text>
</comment>
<name>A0ABW2Z3X7_9FLAO</name>
<sequence length="141" mass="16481">MIYHNEITKLLNTKKIKKTAMRILVLQFFLEQNSAISLPQLEHKFYYSERTTLYRTLKTFETKALVHKINDGTGVTKYALCESNCKIEKHTDIHPHFYCEKCKITTCINYVSLPKIQLKNFKVFTTEIIIKGICEVCNKVA</sequence>
<dbReference type="InterPro" id="IPR036388">
    <property type="entry name" value="WH-like_DNA-bd_sf"/>
</dbReference>
<reference evidence="2" key="1">
    <citation type="journal article" date="2019" name="Int. J. Syst. Evol. Microbiol.">
        <title>The Global Catalogue of Microorganisms (GCM) 10K type strain sequencing project: providing services to taxonomists for standard genome sequencing and annotation.</title>
        <authorList>
            <consortium name="The Broad Institute Genomics Platform"/>
            <consortium name="The Broad Institute Genome Sequencing Center for Infectious Disease"/>
            <person name="Wu L."/>
            <person name="Ma J."/>
        </authorList>
    </citation>
    <scope>NUCLEOTIDE SEQUENCE [LARGE SCALE GENOMIC DNA]</scope>
    <source>
        <strain evidence="2">CCUG 60022</strain>
    </source>
</reference>
<protein>
    <submittedName>
        <fullName evidence="1">Fur family transcriptional regulator</fullName>
    </submittedName>
</protein>
<dbReference type="EMBL" id="JBHTIC010000006">
    <property type="protein sequence ID" value="MFD0761540.1"/>
    <property type="molecule type" value="Genomic_DNA"/>
</dbReference>
<dbReference type="PANTHER" id="PTHR33202:SF22">
    <property type="entry name" value="HYDROGEN PEROXIDE SENSITIVE REPRESSOR"/>
    <property type="match status" value="1"/>
</dbReference>
<dbReference type="InterPro" id="IPR002481">
    <property type="entry name" value="FUR"/>
</dbReference>
<proteinExistence type="predicted"/>
<dbReference type="InterPro" id="IPR036390">
    <property type="entry name" value="WH_DNA-bd_sf"/>
</dbReference>
<keyword evidence="2" id="KW-1185">Reference proteome</keyword>
<dbReference type="RefSeq" id="WP_372800356.1">
    <property type="nucleotide sequence ID" value="NZ_JBHTIC010000006.1"/>
</dbReference>
<gene>
    <name evidence="1" type="ORF">ACFQZW_05555</name>
</gene>
<accession>A0ABW2Z3X7</accession>
<dbReference type="PANTHER" id="PTHR33202">
    <property type="entry name" value="ZINC UPTAKE REGULATION PROTEIN"/>
    <property type="match status" value="1"/>
</dbReference>
<dbReference type="Pfam" id="PF01475">
    <property type="entry name" value="FUR"/>
    <property type="match status" value="1"/>
</dbReference>